<evidence type="ECO:0000313" key="2">
    <source>
        <dbReference type="EMBL" id="KAL2054353.1"/>
    </source>
</evidence>
<evidence type="ECO:0000313" key="3">
    <source>
        <dbReference type="Proteomes" id="UP001590951"/>
    </source>
</evidence>
<feature type="compositionally biased region" description="Pro residues" evidence="1">
    <location>
        <begin position="13"/>
        <end position="25"/>
    </location>
</feature>
<feature type="region of interest" description="Disordered" evidence="1">
    <location>
        <begin position="1"/>
        <end position="29"/>
    </location>
</feature>
<reference evidence="2 3" key="1">
    <citation type="submission" date="2024-09" db="EMBL/GenBank/DDBJ databases">
        <title>Rethinking Asexuality: The Enigmatic Case of Functional Sexual Genes in Lepraria (Stereocaulaceae).</title>
        <authorList>
            <person name="Doellman M."/>
            <person name="Sun Y."/>
            <person name="Barcenas-Pena A."/>
            <person name="Lumbsch H.T."/>
            <person name="Grewe F."/>
        </authorList>
    </citation>
    <scope>NUCLEOTIDE SEQUENCE [LARGE SCALE GENOMIC DNA]</scope>
    <source>
        <strain evidence="2 3">Grewe 0041</strain>
    </source>
</reference>
<organism evidence="2 3">
    <name type="scientific">Lepraria finkii</name>
    <dbReference type="NCBI Taxonomy" id="1340010"/>
    <lineage>
        <taxon>Eukaryota</taxon>
        <taxon>Fungi</taxon>
        <taxon>Dikarya</taxon>
        <taxon>Ascomycota</taxon>
        <taxon>Pezizomycotina</taxon>
        <taxon>Lecanoromycetes</taxon>
        <taxon>OSLEUM clade</taxon>
        <taxon>Lecanoromycetidae</taxon>
        <taxon>Lecanorales</taxon>
        <taxon>Lecanorineae</taxon>
        <taxon>Stereocaulaceae</taxon>
        <taxon>Lepraria</taxon>
    </lineage>
</organism>
<sequence length="117" mass="13054">MSSSPIVATVPAGPSPNIPLSPSPIPIDKDVPKTERLKDIFDRMTTLIPSLDFSPEERRLLKVYAVEKVIELKEKKDAGSEKGLTKEWKNTLKDLEGMRGGKGKRRQRGTEWGRIGL</sequence>
<accession>A0ABR4BEP3</accession>
<evidence type="ECO:0000256" key="1">
    <source>
        <dbReference type="SAM" id="MobiDB-lite"/>
    </source>
</evidence>
<name>A0ABR4BEP3_9LECA</name>
<protein>
    <submittedName>
        <fullName evidence="2">Uncharacterized protein</fullName>
    </submittedName>
</protein>
<keyword evidence="3" id="KW-1185">Reference proteome</keyword>
<proteinExistence type="predicted"/>
<dbReference type="Proteomes" id="UP001590951">
    <property type="component" value="Unassembled WGS sequence"/>
</dbReference>
<feature type="region of interest" description="Disordered" evidence="1">
    <location>
        <begin position="95"/>
        <end position="117"/>
    </location>
</feature>
<comment type="caution">
    <text evidence="2">The sequence shown here is derived from an EMBL/GenBank/DDBJ whole genome shotgun (WGS) entry which is preliminary data.</text>
</comment>
<gene>
    <name evidence="2" type="ORF">ABVK25_005494</name>
</gene>
<dbReference type="EMBL" id="JBHFEH010000016">
    <property type="protein sequence ID" value="KAL2054353.1"/>
    <property type="molecule type" value="Genomic_DNA"/>
</dbReference>